<name>A0A7V1GFC4_9GAMM</name>
<protein>
    <submittedName>
        <fullName evidence="1">Thiol-disulfide oxidoreductase DCC family protein</fullName>
    </submittedName>
</protein>
<evidence type="ECO:0000313" key="1">
    <source>
        <dbReference type="EMBL" id="HEA17227.1"/>
    </source>
</evidence>
<dbReference type="PANTHER" id="PTHR33639">
    <property type="entry name" value="THIOL-DISULFIDE OXIDOREDUCTASE DCC"/>
    <property type="match status" value="1"/>
</dbReference>
<gene>
    <name evidence="1" type="ORF">ENH88_12430</name>
</gene>
<dbReference type="PANTHER" id="PTHR33639:SF2">
    <property type="entry name" value="DUF393 DOMAIN-CONTAINING PROTEIN"/>
    <property type="match status" value="1"/>
</dbReference>
<dbReference type="RefSeq" id="WP_304182553.1">
    <property type="nucleotide sequence ID" value="NZ_DRGM01000128.1"/>
</dbReference>
<reference evidence="1" key="1">
    <citation type="journal article" date="2020" name="mSystems">
        <title>Genome- and Community-Level Interaction Insights into Carbon Utilization and Element Cycling Functions of Hydrothermarchaeota in Hydrothermal Sediment.</title>
        <authorList>
            <person name="Zhou Z."/>
            <person name="Liu Y."/>
            <person name="Xu W."/>
            <person name="Pan J."/>
            <person name="Luo Z.H."/>
            <person name="Li M."/>
        </authorList>
    </citation>
    <scope>NUCLEOTIDE SEQUENCE [LARGE SCALE GENOMIC DNA]</scope>
    <source>
        <strain evidence="1">HyVt-346</strain>
    </source>
</reference>
<comment type="caution">
    <text evidence="1">The sequence shown here is derived from an EMBL/GenBank/DDBJ whole genome shotgun (WGS) entry which is preliminary data.</text>
</comment>
<dbReference type="EMBL" id="DRGM01000128">
    <property type="protein sequence ID" value="HEA17227.1"/>
    <property type="molecule type" value="Genomic_DNA"/>
</dbReference>
<dbReference type="GO" id="GO:0015035">
    <property type="term" value="F:protein-disulfide reductase activity"/>
    <property type="evidence" value="ECO:0007669"/>
    <property type="project" value="InterPro"/>
</dbReference>
<sequence>MYSFNVPQLIKNNKIILFDGQCRLCSAWCNFIIKHDSKLQFKLCSVQSLKGQAILEHFSYPTDSFKTMIYVANSQCITQSDGVINVVSQLGGPWRFVKILRIIPKGVRDWAYDRIAFNRYRLFGQYNYCVLPSDEYDQHYL</sequence>
<dbReference type="AlphaFoldDB" id="A0A7V1GFC4"/>
<dbReference type="Pfam" id="PF04134">
    <property type="entry name" value="DCC1-like"/>
    <property type="match status" value="1"/>
</dbReference>
<dbReference type="InterPro" id="IPR007263">
    <property type="entry name" value="DCC1-like"/>
</dbReference>
<proteinExistence type="predicted"/>
<dbReference type="Proteomes" id="UP000886188">
    <property type="component" value="Unassembled WGS sequence"/>
</dbReference>
<dbReference type="InterPro" id="IPR052927">
    <property type="entry name" value="DCC_oxidoreductase"/>
</dbReference>
<organism evidence="1">
    <name type="scientific">Pseudoalteromonas prydzensis</name>
    <dbReference type="NCBI Taxonomy" id="182141"/>
    <lineage>
        <taxon>Bacteria</taxon>
        <taxon>Pseudomonadati</taxon>
        <taxon>Pseudomonadota</taxon>
        <taxon>Gammaproteobacteria</taxon>
        <taxon>Alteromonadales</taxon>
        <taxon>Pseudoalteromonadaceae</taxon>
        <taxon>Pseudoalteromonas</taxon>
    </lineage>
</organism>
<accession>A0A7V1GFC4</accession>